<dbReference type="Proteomes" id="UP001634007">
    <property type="component" value="Unassembled WGS sequence"/>
</dbReference>
<feature type="domain" description="FBD" evidence="2">
    <location>
        <begin position="334"/>
        <end position="403"/>
    </location>
</feature>
<evidence type="ECO:0000313" key="3">
    <source>
        <dbReference type="EMBL" id="KAL3726391.1"/>
    </source>
</evidence>
<name>A0ABD3JEA5_EUCGL</name>
<dbReference type="PANTHER" id="PTHR31639">
    <property type="entry name" value="F-BOX PROTEIN-LIKE"/>
    <property type="match status" value="1"/>
</dbReference>
<organism evidence="3 4">
    <name type="scientific">Eucalyptus globulus</name>
    <name type="common">Tasmanian blue gum</name>
    <dbReference type="NCBI Taxonomy" id="34317"/>
    <lineage>
        <taxon>Eukaryota</taxon>
        <taxon>Viridiplantae</taxon>
        <taxon>Streptophyta</taxon>
        <taxon>Embryophyta</taxon>
        <taxon>Tracheophyta</taxon>
        <taxon>Spermatophyta</taxon>
        <taxon>Magnoliopsida</taxon>
        <taxon>eudicotyledons</taxon>
        <taxon>Gunneridae</taxon>
        <taxon>Pentapetalae</taxon>
        <taxon>rosids</taxon>
        <taxon>malvids</taxon>
        <taxon>Myrtales</taxon>
        <taxon>Myrtaceae</taxon>
        <taxon>Myrtoideae</taxon>
        <taxon>Eucalypteae</taxon>
        <taxon>Eucalyptus</taxon>
    </lineage>
</organism>
<keyword evidence="4" id="KW-1185">Reference proteome</keyword>
<dbReference type="Gene3D" id="3.80.10.10">
    <property type="entry name" value="Ribonuclease Inhibitor"/>
    <property type="match status" value="1"/>
</dbReference>
<dbReference type="InterPro" id="IPR055411">
    <property type="entry name" value="LRR_FXL15/At3g58940/PEG3-like"/>
</dbReference>
<dbReference type="PANTHER" id="PTHR31639:SF93">
    <property type="entry name" value="F-BOX_FBD_LRR PROTEIN"/>
    <property type="match status" value="1"/>
</dbReference>
<gene>
    <name evidence="3" type="ORF">ACJRO7_031305</name>
</gene>
<dbReference type="CDD" id="cd22160">
    <property type="entry name" value="F-box_AtFBL13-like"/>
    <property type="match status" value="1"/>
</dbReference>
<dbReference type="Gene3D" id="1.20.1280.50">
    <property type="match status" value="1"/>
</dbReference>
<dbReference type="SUPFAM" id="SSF81383">
    <property type="entry name" value="F-box domain"/>
    <property type="match status" value="1"/>
</dbReference>
<dbReference type="SMART" id="SM00579">
    <property type="entry name" value="FBD"/>
    <property type="match status" value="1"/>
</dbReference>
<dbReference type="EMBL" id="JBJKBG010000008">
    <property type="protein sequence ID" value="KAL3726391.1"/>
    <property type="molecule type" value="Genomic_DNA"/>
</dbReference>
<dbReference type="InterPro" id="IPR053781">
    <property type="entry name" value="F-box_AtFBL13-like"/>
</dbReference>
<comment type="caution">
    <text evidence="3">The sequence shown here is derived from an EMBL/GenBank/DDBJ whole genome shotgun (WGS) entry which is preliminary data.</text>
</comment>
<protein>
    <recommendedName>
        <fullName evidence="5">F-box domain-containing protein</fullName>
    </recommendedName>
</protein>
<dbReference type="InterPro" id="IPR032675">
    <property type="entry name" value="LRR_dom_sf"/>
</dbReference>
<dbReference type="InterPro" id="IPR036047">
    <property type="entry name" value="F-box-like_dom_sf"/>
</dbReference>
<accession>A0ABD3JEA5</accession>
<dbReference type="AlphaFoldDB" id="A0ABD3JEA5"/>
<dbReference type="SUPFAM" id="SSF52047">
    <property type="entry name" value="RNI-like"/>
    <property type="match status" value="1"/>
</dbReference>
<dbReference type="Pfam" id="PF00646">
    <property type="entry name" value="F-box"/>
    <property type="match status" value="1"/>
</dbReference>
<dbReference type="InterPro" id="IPR006566">
    <property type="entry name" value="FBD"/>
</dbReference>
<dbReference type="SMART" id="SM00256">
    <property type="entry name" value="FBOX"/>
    <property type="match status" value="1"/>
</dbReference>
<evidence type="ECO:0008006" key="5">
    <source>
        <dbReference type="Google" id="ProtNLM"/>
    </source>
</evidence>
<proteinExistence type="predicted"/>
<dbReference type="Pfam" id="PF24758">
    <property type="entry name" value="LRR_At5g56370"/>
    <property type="match status" value="1"/>
</dbReference>
<dbReference type="InterPro" id="IPR001810">
    <property type="entry name" value="F-box_dom"/>
</dbReference>
<reference evidence="3 4" key="1">
    <citation type="submission" date="2024-11" db="EMBL/GenBank/DDBJ databases">
        <title>Chromosome-level genome assembly of Eucalyptus globulus Labill. provides insights into its genome evolution.</title>
        <authorList>
            <person name="Li X."/>
        </authorList>
    </citation>
    <scope>NUCLEOTIDE SEQUENCE [LARGE SCALE GENOMIC DNA]</scope>
    <source>
        <strain evidence="3">CL2024</strain>
        <tissue evidence="3">Fresh tender leaves</tissue>
    </source>
</reference>
<feature type="domain" description="F-box" evidence="1">
    <location>
        <begin position="15"/>
        <end position="56"/>
    </location>
</feature>
<sequence length="414" mass="47651">MEKRMTQESDRISELPKHIAEEILSRLPIKQAGRTSVLSRKWRHKWRSIPRLVFDDQCTGKNVYGQPLQKLAKIIDRVLLLHTGPIQTFVLNDKEFSAIRDVDHWILRLSEVSIKQIELCIYTLRKYKLPSCLFNCRDLTRLKLYGCSAIIPSSFEGFKNLDTLYLQRVELPSCGIEFLISRCPLLKHLTLKNIEGITRVSVEAAHNLESLDVGGAFLDVAFGVGNHLKSVTVGFNDIIKKGQGSDNANSSNLHKFFRDVPHVQILQIGNYSLKYWPLENVPPTLPRALVHLKCLSTCKDFNIKEQILINSPKKQQTTGIATMADFWKDHHHQSCCLEQLQVVLMRNIFVPEPELEFMKFLLTSLLNLQKMMIWPNDRTVEVKLLRELVRFRRVSAQAEVIILNPPKSHCKSCY</sequence>
<evidence type="ECO:0000259" key="1">
    <source>
        <dbReference type="SMART" id="SM00256"/>
    </source>
</evidence>
<evidence type="ECO:0000313" key="4">
    <source>
        <dbReference type="Proteomes" id="UP001634007"/>
    </source>
</evidence>
<evidence type="ECO:0000259" key="2">
    <source>
        <dbReference type="SMART" id="SM00579"/>
    </source>
</evidence>